<protein>
    <submittedName>
        <fullName evidence="1">Uncharacterized protein</fullName>
    </submittedName>
</protein>
<evidence type="ECO:0000313" key="2">
    <source>
        <dbReference type="Proteomes" id="UP000181909"/>
    </source>
</evidence>
<proteinExistence type="predicted"/>
<gene>
    <name evidence="1" type="ORF">SAMN02787144_1009237</name>
</gene>
<organism evidence="1 2">
    <name type="scientific">Streptomyces atratus</name>
    <dbReference type="NCBI Taxonomy" id="1893"/>
    <lineage>
        <taxon>Bacteria</taxon>
        <taxon>Bacillati</taxon>
        <taxon>Actinomycetota</taxon>
        <taxon>Actinomycetes</taxon>
        <taxon>Kitasatosporales</taxon>
        <taxon>Streptomycetaceae</taxon>
        <taxon>Streptomyces</taxon>
    </lineage>
</organism>
<dbReference type="Proteomes" id="UP000181909">
    <property type="component" value="Unassembled WGS sequence"/>
</dbReference>
<reference evidence="1 2" key="1">
    <citation type="submission" date="2016-11" db="EMBL/GenBank/DDBJ databases">
        <authorList>
            <person name="Jaros S."/>
            <person name="Januszkiewicz K."/>
            <person name="Wedrychowicz H."/>
        </authorList>
    </citation>
    <scope>NUCLEOTIDE SEQUENCE [LARGE SCALE GENOMIC DNA]</scope>
    <source>
        <strain evidence="1 2">OK807</strain>
    </source>
</reference>
<accession>A0A1K2BXR7</accession>
<dbReference type="RefSeq" id="WP_177328151.1">
    <property type="nucleotide sequence ID" value="NZ_CP108276.1"/>
</dbReference>
<evidence type="ECO:0000313" key="1">
    <source>
        <dbReference type="EMBL" id="SFY03395.1"/>
    </source>
</evidence>
<dbReference type="EMBL" id="FPJO01000009">
    <property type="protein sequence ID" value="SFY03395.1"/>
    <property type="molecule type" value="Genomic_DNA"/>
</dbReference>
<name>A0A1K2BXR7_STRAR</name>
<sequence length="50" mass="5153">MGTLVAFATFWGVVPPSSVLGCMLLLLKRPNHDEQAAEPSTVSPTAAAAV</sequence>
<dbReference type="AlphaFoldDB" id="A0A1K2BXR7"/>